<dbReference type="AlphaFoldDB" id="A0A9N9DIB4"/>
<dbReference type="Proteomes" id="UP000789572">
    <property type="component" value="Unassembled WGS sequence"/>
</dbReference>
<comment type="caution">
    <text evidence="7">The sequence shown here is derived from an EMBL/GenBank/DDBJ whole genome shotgun (WGS) entry which is preliminary data.</text>
</comment>
<evidence type="ECO:0000256" key="2">
    <source>
        <dbReference type="ARBA" id="ARBA00005254"/>
    </source>
</evidence>
<feature type="non-terminal residue" evidence="7">
    <location>
        <position position="252"/>
    </location>
</feature>
<dbReference type="InterPro" id="IPR001753">
    <property type="entry name" value="Enoyl-CoA_hydra/iso"/>
</dbReference>
<dbReference type="Pfam" id="PF00378">
    <property type="entry name" value="ECH_1"/>
    <property type="match status" value="1"/>
</dbReference>
<keyword evidence="8" id="KW-1185">Reference proteome</keyword>
<dbReference type="InterPro" id="IPR029045">
    <property type="entry name" value="ClpP/crotonase-like_dom_sf"/>
</dbReference>
<dbReference type="EMBL" id="CAJVPJ010003208">
    <property type="protein sequence ID" value="CAG8636753.1"/>
    <property type="molecule type" value="Genomic_DNA"/>
</dbReference>
<dbReference type="FunFam" id="3.90.226.10:FF:000024">
    <property type="entry name" value="Delta3,5-delta2,4-dienoyl-CoA isomerase"/>
    <property type="match status" value="1"/>
</dbReference>
<evidence type="ECO:0000256" key="5">
    <source>
        <dbReference type="ARBA" id="ARBA00023235"/>
    </source>
</evidence>
<comment type="pathway">
    <text evidence="1">Lipid metabolism; fatty acid beta-oxidation.</text>
</comment>
<sequence length="252" mass="27498">MGKYKFETLSISFPSEYVINVQLNRAAKLNAFNTALWRDMKECFTVIKDDSNVRAVILSAAGKHFTAGIDLNDFPRVEGYDGARTAHRLRAIIRSMQESINVVETCDKPVIAVVHGACLGAGIDLITACDVRYCSRDASFSVKEVDISIAADLGTLQRLPKVTGNDSAVRELCLTGRRQVYHEAASIGLINRVLDNKEAAMAEADKTAILIASKSPVATTGTKHLLNYSRDHSVAEGLSYTLAWSQAMTNTQ</sequence>
<dbReference type="SUPFAM" id="SSF52096">
    <property type="entry name" value="ClpP/crotonase"/>
    <property type="match status" value="1"/>
</dbReference>
<keyword evidence="3" id="KW-0276">Fatty acid metabolism</keyword>
<dbReference type="CDD" id="cd06558">
    <property type="entry name" value="crotonase-like"/>
    <property type="match status" value="1"/>
</dbReference>
<evidence type="ECO:0000256" key="4">
    <source>
        <dbReference type="ARBA" id="ARBA00023098"/>
    </source>
</evidence>
<keyword evidence="4" id="KW-0443">Lipid metabolism</keyword>
<dbReference type="PROSITE" id="PS00166">
    <property type="entry name" value="ENOYL_COA_HYDRATASE"/>
    <property type="match status" value="1"/>
</dbReference>
<accession>A0A9N9DIB4</accession>
<dbReference type="InterPro" id="IPR018376">
    <property type="entry name" value="Enoyl-CoA_hyd/isom_CS"/>
</dbReference>
<comment type="similarity">
    <text evidence="2 6">Belongs to the enoyl-CoA hydratase/isomerase family.</text>
</comment>
<dbReference type="GO" id="GO:0051750">
    <property type="term" value="F:delta(3,5)-delta(2,4)-dienoyl-CoA isomerase activity"/>
    <property type="evidence" value="ECO:0007669"/>
    <property type="project" value="TreeGrafter"/>
</dbReference>
<dbReference type="PANTHER" id="PTHR43149:SF1">
    <property type="entry name" value="DELTA(3,5)-DELTA(2,4)-DIENOYL-COA ISOMERASE, MITOCHONDRIAL"/>
    <property type="match status" value="1"/>
</dbReference>
<keyword evidence="5" id="KW-0413">Isomerase</keyword>
<organism evidence="7 8">
    <name type="scientific">Paraglomus occultum</name>
    <dbReference type="NCBI Taxonomy" id="144539"/>
    <lineage>
        <taxon>Eukaryota</taxon>
        <taxon>Fungi</taxon>
        <taxon>Fungi incertae sedis</taxon>
        <taxon>Mucoromycota</taxon>
        <taxon>Glomeromycotina</taxon>
        <taxon>Glomeromycetes</taxon>
        <taxon>Paraglomerales</taxon>
        <taxon>Paraglomeraceae</taxon>
        <taxon>Paraglomus</taxon>
    </lineage>
</organism>
<dbReference type="InterPro" id="IPR045002">
    <property type="entry name" value="Ech1-like"/>
</dbReference>
<reference evidence="7" key="1">
    <citation type="submission" date="2021-06" db="EMBL/GenBank/DDBJ databases">
        <authorList>
            <person name="Kallberg Y."/>
            <person name="Tangrot J."/>
            <person name="Rosling A."/>
        </authorList>
    </citation>
    <scope>NUCLEOTIDE SEQUENCE</scope>
    <source>
        <strain evidence="7">IA702</strain>
    </source>
</reference>
<dbReference type="Gene3D" id="3.90.226.10">
    <property type="entry name" value="2-enoyl-CoA Hydratase, Chain A, domain 1"/>
    <property type="match status" value="1"/>
</dbReference>
<dbReference type="GO" id="GO:0005739">
    <property type="term" value="C:mitochondrion"/>
    <property type="evidence" value="ECO:0007669"/>
    <property type="project" value="TreeGrafter"/>
</dbReference>
<dbReference type="GO" id="GO:0006631">
    <property type="term" value="P:fatty acid metabolic process"/>
    <property type="evidence" value="ECO:0007669"/>
    <property type="project" value="UniProtKB-KW"/>
</dbReference>
<proteinExistence type="inferred from homology"/>
<evidence type="ECO:0000256" key="6">
    <source>
        <dbReference type="RuleBase" id="RU003707"/>
    </source>
</evidence>
<evidence type="ECO:0000313" key="7">
    <source>
        <dbReference type="EMBL" id="CAG8636753.1"/>
    </source>
</evidence>
<dbReference type="PANTHER" id="PTHR43149">
    <property type="entry name" value="ENOYL-COA HYDRATASE"/>
    <property type="match status" value="1"/>
</dbReference>
<dbReference type="InterPro" id="IPR014748">
    <property type="entry name" value="Enoyl-CoA_hydra_C"/>
</dbReference>
<evidence type="ECO:0000256" key="1">
    <source>
        <dbReference type="ARBA" id="ARBA00005005"/>
    </source>
</evidence>
<protein>
    <submittedName>
        <fullName evidence="7">9923_t:CDS:1</fullName>
    </submittedName>
</protein>
<gene>
    <name evidence="7" type="ORF">POCULU_LOCUS9200</name>
</gene>
<dbReference type="OrthoDB" id="14970at2759"/>
<evidence type="ECO:0000256" key="3">
    <source>
        <dbReference type="ARBA" id="ARBA00022832"/>
    </source>
</evidence>
<name>A0A9N9DIB4_9GLOM</name>
<evidence type="ECO:0000313" key="8">
    <source>
        <dbReference type="Proteomes" id="UP000789572"/>
    </source>
</evidence>
<dbReference type="Gene3D" id="1.10.12.10">
    <property type="entry name" value="Lyase 2-enoyl-coa Hydratase, Chain A, domain 2"/>
    <property type="match status" value="1"/>
</dbReference>